<accession>A0AA85EME9</accession>
<reference evidence="1" key="1">
    <citation type="submission" date="2022-06" db="EMBL/GenBank/DDBJ databases">
        <authorList>
            <person name="Berger JAMES D."/>
            <person name="Berger JAMES D."/>
        </authorList>
    </citation>
    <scope>NUCLEOTIDE SEQUENCE [LARGE SCALE GENOMIC DNA]</scope>
</reference>
<dbReference type="AlphaFoldDB" id="A0AA85EME9"/>
<organism evidence="1 2">
    <name type="scientific">Schistosoma rodhaini</name>
    <dbReference type="NCBI Taxonomy" id="6188"/>
    <lineage>
        <taxon>Eukaryota</taxon>
        <taxon>Metazoa</taxon>
        <taxon>Spiralia</taxon>
        <taxon>Lophotrochozoa</taxon>
        <taxon>Platyhelminthes</taxon>
        <taxon>Trematoda</taxon>
        <taxon>Digenea</taxon>
        <taxon>Strigeidida</taxon>
        <taxon>Schistosomatoidea</taxon>
        <taxon>Schistosomatidae</taxon>
        <taxon>Schistosoma</taxon>
    </lineage>
</organism>
<protein>
    <submittedName>
        <fullName evidence="2">Uncharacterized protein</fullName>
    </submittedName>
</protein>
<evidence type="ECO:0000313" key="1">
    <source>
        <dbReference type="Proteomes" id="UP000050792"/>
    </source>
</evidence>
<sequence>MTIIKYVMTIIQFQLYSQRVNSYKNGIQDIVHYVFNDQKNNITSAEKFRDVFLVVRHQDMKIHSYSFVIMLQRQILPTTADG</sequence>
<name>A0AA85EME9_9TREM</name>
<dbReference type="WBParaSite" id="SRDH1_14890.1">
    <property type="protein sequence ID" value="SRDH1_14890.1"/>
    <property type="gene ID" value="SRDH1_14890"/>
</dbReference>
<evidence type="ECO:0000313" key="2">
    <source>
        <dbReference type="WBParaSite" id="SRDH1_14890.1"/>
    </source>
</evidence>
<reference evidence="2" key="2">
    <citation type="submission" date="2023-11" db="UniProtKB">
        <authorList>
            <consortium name="WormBaseParasite"/>
        </authorList>
    </citation>
    <scope>IDENTIFICATION</scope>
</reference>
<keyword evidence="1" id="KW-1185">Reference proteome</keyword>
<dbReference type="Proteomes" id="UP000050792">
    <property type="component" value="Unassembled WGS sequence"/>
</dbReference>
<proteinExistence type="predicted"/>